<dbReference type="AlphaFoldDB" id="A0A0R3WP49"/>
<dbReference type="Proteomes" id="UP000274429">
    <property type="component" value="Unassembled WGS sequence"/>
</dbReference>
<accession>A0A0R3WP49</accession>
<dbReference type="EMBL" id="UYWX01001172">
    <property type="protein sequence ID" value="VDM20345.1"/>
    <property type="molecule type" value="Genomic_DNA"/>
</dbReference>
<evidence type="ECO:0000313" key="2">
    <source>
        <dbReference type="EMBL" id="VDM20345.1"/>
    </source>
</evidence>
<name>A0A0R3WP49_HYDTA</name>
<feature type="region of interest" description="Disordered" evidence="1">
    <location>
        <begin position="1"/>
        <end position="41"/>
    </location>
</feature>
<evidence type="ECO:0000313" key="3">
    <source>
        <dbReference type="Proteomes" id="UP000274429"/>
    </source>
</evidence>
<organism evidence="4">
    <name type="scientific">Hydatigena taeniaeformis</name>
    <name type="common">Feline tapeworm</name>
    <name type="synonym">Taenia taeniaeformis</name>
    <dbReference type="NCBI Taxonomy" id="6205"/>
    <lineage>
        <taxon>Eukaryota</taxon>
        <taxon>Metazoa</taxon>
        <taxon>Spiralia</taxon>
        <taxon>Lophotrochozoa</taxon>
        <taxon>Platyhelminthes</taxon>
        <taxon>Cestoda</taxon>
        <taxon>Eucestoda</taxon>
        <taxon>Cyclophyllidea</taxon>
        <taxon>Taeniidae</taxon>
        <taxon>Hydatigera</taxon>
    </lineage>
</organism>
<sequence>MAFSDTPHEISPILSSAKGAELPRNISSPKTKARCDHPESDHESLMLHINRRSSLATVTSTASDIPVMEMDFSSFPRRNSEHRTIGLRTKKYLLPRLLSHRKFALTVLHPSSAAVMNDIHYLLKVSIAPRALPCTDPSVKGSLSAVLYLDLHI</sequence>
<reference evidence="2 3" key="2">
    <citation type="submission" date="2018-11" db="EMBL/GenBank/DDBJ databases">
        <authorList>
            <consortium name="Pathogen Informatics"/>
        </authorList>
    </citation>
    <scope>NUCLEOTIDE SEQUENCE [LARGE SCALE GENOMIC DNA]</scope>
</reference>
<evidence type="ECO:0000256" key="1">
    <source>
        <dbReference type="SAM" id="MobiDB-lite"/>
    </source>
</evidence>
<protein>
    <submittedName>
        <fullName evidence="2 4">Uncharacterized protein</fullName>
    </submittedName>
</protein>
<evidence type="ECO:0000313" key="4">
    <source>
        <dbReference type="WBParaSite" id="TTAC_0000253701-mRNA-1"/>
    </source>
</evidence>
<reference evidence="4" key="1">
    <citation type="submission" date="2017-02" db="UniProtKB">
        <authorList>
            <consortium name="WormBaseParasite"/>
        </authorList>
    </citation>
    <scope>IDENTIFICATION</scope>
</reference>
<proteinExistence type="predicted"/>
<dbReference type="Gene3D" id="1.20.1440.160">
    <property type="entry name" value="Tumor necrosis factor alpha-induced protein 8-like"/>
    <property type="match status" value="1"/>
</dbReference>
<dbReference type="InterPro" id="IPR038355">
    <property type="entry name" value="TNFAIP8_sf"/>
</dbReference>
<keyword evidence="3" id="KW-1185">Reference proteome</keyword>
<gene>
    <name evidence="2" type="ORF">TTAC_LOCUS2524</name>
</gene>
<dbReference type="WBParaSite" id="TTAC_0000253701-mRNA-1">
    <property type="protein sequence ID" value="TTAC_0000253701-mRNA-1"/>
    <property type="gene ID" value="TTAC_0000253701"/>
</dbReference>